<evidence type="ECO:0000313" key="2">
    <source>
        <dbReference type="Proteomes" id="UP000005237"/>
    </source>
</evidence>
<evidence type="ECO:0000313" key="1">
    <source>
        <dbReference type="EnsemblMetazoa" id="CJA07769.1"/>
    </source>
</evidence>
<reference evidence="2" key="1">
    <citation type="submission" date="2010-08" db="EMBL/GenBank/DDBJ databases">
        <authorList>
            <consortium name="Caenorhabditis japonica Sequencing Consortium"/>
            <person name="Wilson R.K."/>
        </authorList>
    </citation>
    <scope>NUCLEOTIDE SEQUENCE [LARGE SCALE GENOMIC DNA]</scope>
    <source>
        <strain evidence="2">DF5081</strain>
    </source>
</reference>
<dbReference type="Proteomes" id="UP000005237">
    <property type="component" value="Unassembled WGS sequence"/>
</dbReference>
<proteinExistence type="predicted"/>
<reference evidence="1" key="2">
    <citation type="submission" date="2022-06" db="UniProtKB">
        <authorList>
            <consortium name="EnsemblMetazoa"/>
        </authorList>
    </citation>
    <scope>IDENTIFICATION</scope>
    <source>
        <strain evidence="1">DF5081</strain>
    </source>
</reference>
<organism evidence="1 2">
    <name type="scientific">Caenorhabditis japonica</name>
    <dbReference type="NCBI Taxonomy" id="281687"/>
    <lineage>
        <taxon>Eukaryota</taxon>
        <taxon>Metazoa</taxon>
        <taxon>Ecdysozoa</taxon>
        <taxon>Nematoda</taxon>
        <taxon>Chromadorea</taxon>
        <taxon>Rhabditida</taxon>
        <taxon>Rhabditina</taxon>
        <taxon>Rhabditomorpha</taxon>
        <taxon>Rhabditoidea</taxon>
        <taxon>Rhabditidae</taxon>
        <taxon>Peloderinae</taxon>
        <taxon>Caenorhabditis</taxon>
    </lineage>
</organism>
<sequence>MVIVSITIAASISVFSVVAAINMLLSCFRPPAPIDDYNINSRPSDYLMLDNWTDASDPRWMISNCKPKFHRSKSSNDVKSLD</sequence>
<dbReference type="EnsemblMetazoa" id="CJA07769.1">
    <property type="protein sequence ID" value="CJA07769.1"/>
    <property type="gene ID" value="WBGene00126973"/>
</dbReference>
<accession>A0A8R1HUF7</accession>
<dbReference type="AlphaFoldDB" id="A0A8R1HUF7"/>
<protein>
    <submittedName>
        <fullName evidence="1">Uncharacterized protein</fullName>
    </submittedName>
</protein>
<name>A0A8R1HUF7_CAEJA</name>
<keyword evidence="2" id="KW-1185">Reference proteome</keyword>